<dbReference type="AlphaFoldDB" id="A3C6I9"/>
<proteinExistence type="predicted"/>
<name>A3C6I9_ORYSJ</name>
<reference evidence="2" key="2">
    <citation type="submission" date="2008-12" db="EMBL/GenBank/DDBJ databases">
        <title>Improved gene annotation of the rice (Oryza sativa) genomes.</title>
        <authorList>
            <person name="Wang J."/>
            <person name="Li R."/>
            <person name="Fan W."/>
            <person name="Huang Q."/>
            <person name="Zhang J."/>
            <person name="Zhou Y."/>
            <person name="Hu Y."/>
            <person name="Zi S."/>
            <person name="Li J."/>
            <person name="Ni P."/>
            <person name="Zheng H."/>
            <person name="Zhang Y."/>
            <person name="Zhao M."/>
            <person name="Hao Q."/>
            <person name="McDermott J."/>
            <person name="Samudrala R."/>
            <person name="Kristiansen K."/>
            <person name="Wong G.K.-S."/>
        </authorList>
    </citation>
    <scope>NUCLEOTIDE SEQUENCE</scope>
</reference>
<feature type="compositionally biased region" description="Basic and acidic residues" evidence="1">
    <location>
        <begin position="95"/>
        <end position="104"/>
    </location>
</feature>
<protein>
    <submittedName>
        <fullName evidence="2">Uncharacterized protein</fullName>
    </submittedName>
</protein>
<feature type="compositionally biased region" description="Low complexity" evidence="1">
    <location>
        <begin position="109"/>
        <end position="126"/>
    </location>
</feature>
<reference evidence="2" key="1">
    <citation type="journal article" date="2005" name="PLoS Biol.">
        <title>The genomes of Oryza sativa: a history of duplications.</title>
        <authorList>
            <person name="Yu J."/>
            <person name="Wang J."/>
            <person name="Lin W."/>
            <person name="Li S."/>
            <person name="Li H."/>
            <person name="Zhou J."/>
            <person name="Ni P."/>
            <person name="Dong W."/>
            <person name="Hu S."/>
            <person name="Zeng C."/>
            <person name="Zhang J."/>
            <person name="Zhang Y."/>
            <person name="Li R."/>
            <person name="Xu Z."/>
            <person name="Li S."/>
            <person name="Li X."/>
            <person name="Zheng H."/>
            <person name="Cong L."/>
            <person name="Lin L."/>
            <person name="Yin J."/>
            <person name="Geng J."/>
            <person name="Li G."/>
            <person name="Shi J."/>
            <person name="Liu J."/>
            <person name="Lv H."/>
            <person name="Li J."/>
            <person name="Wang J."/>
            <person name="Deng Y."/>
            <person name="Ran L."/>
            <person name="Shi X."/>
            <person name="Wang X."/>
            <person name="Wu Q."/>
            <person name="Li C."/>
            <person name="Ren X."/>
            <person name="Wang J."/>
            <person name="Wang X."/>
            <person name="Li D."/>
            <person name="Liu D."/>
            <person name="Zhang X."/>
            <person name="Ji Z."/>
            <person name="Zhao W."/>
            <person name="Sun Y."/>
            <person name="Zhang Z."/>
            <person name="Bao J."/>
            <person name="Han Y."/>
            <person name="Dong L."/>
            <person name="Ji J."/>
            <person name="Chen P."/>
            <person name="Wu S."/>
            <person name="Liu J."/>
            <person name="Xiao Y."/>
            <person name="Bu D."/>
            <person name="Tan J."/>
            <person name="Yang L."/>
            <person name="Ye C."/>
            <person name="Zhang J."/>
            <person name="Xu J."/>
            <person name="Zhou Y."/>
            <person name="Yu Y."/>
            <person name="Zhang B."/>
            <person name="Zhuang S."/>
            <person name="Wei H."/>
            <person name="Liu B."/>
            <person name="Lei M."/>
            <person name="Yu H."/>
            <person name="Li Y."/>
            <person name="Xu H."/>
            <person name="Wei S."/>
            <person name="He X."/>
            <person name="Fang L."/>
            <person name="Zhang Z."/>
            <person name="Zhang Y."/>
            <person name="Huang X."/>
            <person name="Su Z."/>
            <person name="Tong W."/>
            <person name="Li J."/>
            <person name="Tong Z."/>
            <person name="Li S."/>
            <person name="Ye J."/>
            <person name="Wang L."/>
            <person name="Fang L."/>
            <person name="Lei T."/>
            <person name="Chen C."/>
            <person name="Chen H."/>
            <person name="Xu Z."/>
            <person name="Li H."/>
            <person name="Huang H."/>
            <person name="Zhang F."/>
            <person name="Xu H."/>
            <person name="Li N."/>
            <person name="Zhao C."/>
            <person name="Li S."/>
            <person name="Dong L."/>
            <person name="Huang Y."/>
            <person name="Li L."/>
            <person name="Xi Y."/>
            <person name="Qi Q."/>
            <person name="Li W."/>
            <person name="Zhang B."/>
            <person name="Hu W."/>
            <person name="Zhang Y."/>
            <person name="Tian X."/>
            <person name="Jiao Y."/>
            <person name="Liang X."/>
            <person name="Jin J."/>
            <person name="Gao L."/>
            <person name="Zheng W."/>
            <person name="Hao B."/>
            <person name="Liu S."/>
            <person name="Wang W."/>
            <person name="Yuan L."/>
            <person name="Cao M."/>
            <person name="McDermott J."/>
            <person name="Samudrala R."/>
            <person name="Wang J."/>
            <person name="Wong G.K."/>
            <person name="Yang H."/>
        </authorList>
    </citation>
    <scope>NUCLEOTIDE SEQUENCE [LARGE SCALE GENOMIC DNA]</scope>
</reference>
<dbReference type="EMBL" id="CM000147">
    <property type="protein sequence ID" value="EAZ16702.1"/>
    <property type="molecule type" value="Genomic_DNA"/>
</dbReference>
<evidence type="ECO:0000313" key="2">
    <source>
        <dbReference type="EMBL" id="EAZ16702.1"/>
    </source>
</evidence>
<gene>
    <name evidence="2" type="ORF">OsJ_32178</name>
</gene>
<sequence>MADPRLFPSGSNSSGDASGPGRRKYNPYHDLSTPYSYQTLYDLPTSPEFLFQEESAAQRRSWGENLTYYTGVGYLSGAVAGAALGLRDAAAGSEPRGHRQDPRQPRPQIPAAAAAAGSATGWASSG</sequence>
<accession>A3C6I9</accession>
<evidence type="ECO:0000256" key="1">
    <source>
        <dbReference type="SAM" id="MobiDB-lite"/>
    </source>
</evidence>
<organism evidence="2">
    <name type="scientific">Oryza sativa subsp. japonica</name>
    <name type="common">Rice</name>
    <dbReference type="NCBI Taxonomy" id="39947"/>
    <lineage>
        <taxon>Eukaryota</taxon>
        <taxon>Viridiplantae</taxon>
        <taxon>Streptophyta</taxon>
        <taxon>Embryophyta</taxon>
        <taxon>Tracheophyta</taxon>
        <taxon>Spermatophyta</taxon>
        <taxon>Magnoliopsida</taxon>
        <taxon>Liliopsida</taxon>
        <taxon>Poales</taxon>
        <taxon>Poaceae</taxon>
        <taxon>BOP clade</taxon>
        <taxon>Oryzoideae</taxon>
        <taxon>Oryzeae</taxon>
        <taxon>Oryzinae</taxon>
        <taxon>Oryza</taxon>
        <taxon>Oryza sativa</taxon>
    </lineage>
</organism>
<feature type="region of interest" description="Disordered" evidence="1">
    <location>
        <begin position="1"/>
        <end position="30"/>
    </location>
</feature>
<feature type="region of interest" description="Disordered" evidence="1">
    <location>
        <begin position="90"/>
        <end position="126"/>
    </location>
</feature>
<dbReference type="Proteomes" id="UP000007752">
    <property type="component" value="Chromosome 10"/>
</dbReference>